<dbReference type="EMBL" id="SMFL01000001">
    <property type="protein sequence ID" value="TDE17985.1"/>
    <property type="molecule type" value="Genomic_DNA"/>
</dbReference>
<keyword evidence="3" id="KW-1185">Reference proteome</keyword>
<name>A0A4R5E1P5_9BACT</name>
<dbReference type="Proteomes" id="UP000294850">
    <property type="component" value="Unassembled WGS sequence"/>
</dbReference>
<feature type="domain" description="UspA" evidence="1">
    <location>
        <begin position="212"/>
        <end position="275"/>
    </location>
</feature>
<dbReference type="SUPFAM" id="SSF52402">
    <property type="entry name" value="Adenine nucleotide alpha hydrolases-like"/>
    <property type="match status" value="2"/>
</dbReference>
<gene>
    <name evidence="2" type="ORF">E0F88_00020</name>
</gene>
<dbReference type="RefSeq" id="WP_131955452.1">
    <property type="nucleotide sequence ID" value="NZ_SMFL01000001.1"/>
</dbReference>
<protein>
    <submittedName>
        <fullName evidence="2">Universal stress protein</fullName>
    </submittedName>
</protein>
<dbReference type="Pfam" id="PF00582">
    <property type="entry name" value="Usp"/>
    <property type="match status" value="1"/>
</dbReference>
<dbReference type="Gene3D" id="3.40.50.12370">
    <property type="match status" value="1"/>
</dbReference>
<accession>A0A4R5E1P5</accession>
<evidence type="ECO:0000313" key="3">
    <source>
        <dbReference type="Proteomes" id="UP000294850"/>
    </source>
</evidence>
<dbReference type="InterPro" id="IPR006016">
    <property type="entry name" value="UspA"/>
</dbReference>
<proteinExistence type="predicted"/>
<dbReference type="OrthoDB" id="641005at2"/>
<evidence type="ECO:0000259" key="1">
    <source>
        <dbReference type="Pfam" id="PF00582"/>
    </source>
</evidence>
<reference evidence="2 3" key="1">
    <citation type="submission" date="2019-03" db="EMBL/GenBank/DDBJ databases">
        <title>Dyadobacter AR-3-6 sp. nov., isolated from arctic soil.</title>
        <authorList>
            <person name="Chaudhary D.K."/>
        </authorList>
    </citation>
    <scope>NUCLEOTIDE SEQUENCE [LARGE SCALE GENOMIC DNA]</scope>
    <source>
        <strain evidence="2 3">AR-3-6</strain>
    </source>
</reference>
<dbReference type="AlphaFoldDB" id="A0A4R5E1P5"/>
<evidence type="ECO:0000313" key="2">
    <source>
        <dbReference type="EMBL" id="TDE17985.1"/>
    </source>
</evidence>
<comment type="caution">
    <text evidence="2">The sequence shown here is derived from an EMBL/GenBank/DDBJ whole genome shotgun (WGS) entry which is preliminary data.</text>
</comment>
<sequence length="277" mass="31084">MKNILLAINAEKLIISDIDFGCYLAKMSGSRLTGVFLENQLFSETPTLKTVVGIPYVEAIVASDLPDYHEKLTVFDENVRIFNEICTRCGVQHSVHLDKATPMHEIISESRFGDLLIINPAINFDDASDDDYSNFTTDVLANSECPVLVAPVKFEGIDEIVFTYDGGAAEAFAIRQFANIFPELDEEKISVVQVNKQDGSGDEHNLKQYLCMHYTNVSFHQLNGNPNQELFKFLFQRKNALVVIGAYSRSKISRNFFPSAADRLIKSLSIPVFIAHY</sequence>
<organism evidence="2 3">
    <name type="scientific">Dyadobacter psychrotolerans</name>
    <dbReference type="NCBI Taxonomy" id="2541721"/>
    <lineage>
        <taxon>Bacteria</taxon>
        <taxon>Pseudomonadati</taxon>
        <taxon>Bacteroidota</taxon>
        <taxon>Cytophagia</taxon>
        <taxon>Cytophagales</taxon>
        <taxon>Spirosomataceae</taxon>
        <taxon>Dyadobacter</taxon>
    </lineage>
</organism>